<feature type="transmembrane region" description="Helical" evidence="1">
    <location>
        <begin position="51"/>
        <end position="76"/>
    </location>
</feature>
<organism evidence="3 4">
    <name type="scientific">Longimicrobium terrae</name>
    <dbReference type="NCBI Taxonomy" id="1639882"/>
    <lineage>
        <taxon>Bacteria</taxon>
        <taxon>Pseudomonadati</taxon>
        <taxon>Gemmatimonadota</taxon>
        <taxon>Longimicrobiia</taxon>
        <taxon>Longimicrobiales</taxon>
        <taxon>Longimicrobiaceae</taxon>
        <taxon>Longimicrobium</taxon>
    </lineage>
</organism>
<feature type="domain" description="CAAX prenyl protease 2/Lysostaphin resistance protein A-like" evidence="2">
    <location>
        <begin position="134"/>
        <end position="235"/>
    </location>
</feature>
<feature type="transmembrane region" description="Helical" evidence="1">
    <location>
        <begin position="97"/>
        <end position="120"/>
    </location>
</feature>
<dbReference type="RefSeq" id="WP_170034381.1">
    <property type="nucleotide sequence ID" value="NZ_JABDTL010000001.1"/>
</dbReference>
<gene>
    <name evidence="3" type="ORF">HNQ61_002167</name>
</gene>
<protein>
    <recommendedName>
        <fullName evidence="2">CAAX prenyl protease 2/Lysostaphin resistance protein A-like domain-containing protein</fullName>
    </recommendedName>
</protein>
<evidence type="ECO:0000256" key="1">
    <source>
        <dbReference type="SAM" id="Phobius"/>
    </source>
</evidence>
<dbReference type="Pfam" id="PF02517">
    <property type="entry name" value="Rce1-like"/>
    <property type="match status" value="1"/>
</dbReference>
<dbReference type="GO" id="GO:0004175">
    <property type="term" value="F:endopeptidase activity"/>
    <property type="evidence" value="ECO:0007669"/>
    <property type="project" value="UniProtKB-ARBA"/>
</dbReference>
<name>A0A841GXS4_9BACT</name>
<reference evidence="3 4" key="1">
    <citation type="submission" date="2020-08" db="EMBL/GenBank/DDBJ databases">
        <title>Genomic Encyclopedia of Type Strains, Phase IV (KMG-IV): sequencing the most valuable type-strain genomes for metagenomic binning, comparative biology and taxonomic classification.</title>
        <authorList>
            <person name="Goeker M."/>
        </authorList>
    </citation>
    <scope>NUCLEOTIDE SEQUENCE [LARGE SCALE GENOMIC DNA]</scope>
    <source>
        <strain evidence="3 4">DSM 29007</strain>
    </source>
</reference>
<dbReference type="InterPro" id="IPR003675">
    <property type="entry name" value="Rce1/LyrA-like_dom"/>
</dbReference>
<dbReference type="Proteomes" id="UP000582837">
    <property type="component" value="Unassembled WGS sequence"/>
</dbReference>
<keyword evidence="1" id="KW-1133">Transmembrane helix</keyword>
<dbReference type="GO" id="GO:0080120">
    <property type="term" value="P:CAAX-box protein maturation"/>
    <property type="evidence" value="ECO:0007669"/>
    <property type="project" value="UniProtKB-ARBA"/>
</dbReference>
<dbReference type="AlphaFoldDB" id="A0A841GXS4"/>
<evidence type="ECO:0000313" key="4">
    <source>
        <dbReference type="Proteomes" id="UP000582837"/>
    </source>
</evidence>
<feature type="transmembrane region" description="Helical" evidence="1">
    <location>
        <begin position="12"/>
        <end position="31"/>
    </location>
</feature>
<evidence type="ECO:0000313" key="3">
    <source>
        <dbReference type="EMBL" id="MBB6070546.1"/>
    </source>
</evidence>
<feature type="transmembrane region" description="Helical" evidence="1">
    <location>
        <begin position="173"/>
        <end position="191"/>
    </location>
</feature>
<dbReference type="EMBL" id="JACHIA010000005">
    <property type="protein sequence ID" value="MBB6070546.1"/>
    <property type="molecule type" value="Genomic_DNA"/>
</dbReference>
<keyword evidence="1" id="KW-0472">Membrane</keyword>
<accession>A0A841GXS4</accession>
<proteinExistence type="predicted"/>
<evidence type="ECO:0000259" key="2">
    <source>
        <dbReference type="Pfam" id="PF02517"/>
    </source>
</evidence>
<keyword evidence="1" id="KW-0812">Transmembrane</keyword>
<comment type="caution">
    <text evidence="3">The sequence shown here is derived from an EMBL/GenBank/DDBJ whole genome shotgun (WGS) entry which is preliminary data.</text>
</comment>
<feature type="transmembrane region" description="Helical" evidence="1">
    <location>
        <begin position="149"/>
        <end position="166"/>
    </location>
</feature>
<keyword evidence="4" id="KW-1185">Reference proteome</keyword>
<sequence>MRTYLQTTRTHTYTLLFALPLLVLYEVGAALTATDRGGMRNGADVLLRTLLAAGGVSGTLAFTAALAIGGAILIAMEQRKKRVAIRPSFFAGMMAESAVYALAFGVVVSTATQALLGGFVRMAADGGLASLPRAQGIVLSLGAGIYEELLFRVLLTGGLLALLPALGMRRSTAAPVAVIASAFLFSAFHYIGPYAYPLELGSFTFRLIAGLAFSALYVWRGFGIAAWTHALYDVFLVLAGAG</sequence>